<name>A0ABV7YL85_9ACTN</name>
<accession>A0ABV7YL85</accession>
<keyword evidence="3" id="KW-1185">Reference proteome</keyword>
<dbReference type="InterPro" id="IPR036188">
    <property type="entry name" value="FAD/NAD-bd_sf"/>
</dbReference>
<protein>
    <submittedName>
        <fullName evidence="2">FAD-dependent oxidoreductase</fullName>
    </submittedName>
</protein>
<dbReference type="RefSeq" id="WP_205121207.1">
    <property type="nucleotide sequence ID" value="NZ_JAFBCM010000001.1"/>
</dbReference>
<feature type="domain" description="Amine oxidase" evidence="1">
    <location>
        <begin position="13"/>
        <end position="381"/>
    </location>
</feature>
<dbReference type="SUPFAM" id="SSF51905">
    <property type="entry name" value="FAD/NAD(P)-binding domain"/>
    <property type="match status" value="1"/>
</dbReference>
<evidence type="ECO:0000313" key="2">
    <source>
        <dbReference type="EMBL" id="MFC3765411.1"/>
    </source>
</evidence>
<evidence type="ECO:0000313" key="3">
    <source>
        <dbReference type="Proteomes" id="UP001595699"/>
    </source>
</evidence>
<proteinExistence type="predicted"/>
<gene>
    <name evidence="2" type="ORF">ACFOUW_31580</name>
</gene>
<dbReference type="Pfam" id="PF01593">
    <property type="entry name" value="Amino_oxidase"/>
    <property type="match status" value="1"/>
</dbReference>
<reference evidence="3" key="1">
    <citation type="journal article" date="2019" name="Int. J. Syst. Evol. Microbiol.">
        <title>The Global Catalogue of Microorganisms (GCM) 10K type strain sequencing project: providing services to taxonomists for standard genome sequencing and annotation.</title>
        <authorList>
            <consortium name="The Broad Institute Genomics Platform"/>
            <consortium name="The Broad Institute Genome Sequencing Center for Infectious Disease"/>
            <person name="Wu L."/>
            <person name="Ma J."/>
        </authorList>
    </citation>
    <scope>NUCLEOTIDE SEQUENCE [LARGE SCALE GENOMIC DNA]</scope>
    <source>
        <strain evidence="3">CGMCC 4.7241</strain>
    </source>
</reference>
<dbReference type="PANTHER" id="PTHR21197:SF0">
    <property type="entry name" value="UDP-GALACTOPYRANOSE MUTASE"/>
    <property type="match status" value="1"/>
</dbReference>
<dbReference type="PRINTS" id="PR00419">
    <property type="entry name" value="ADXRDTASE"/>
</dbReference>
<evidence type="ECO:0000259" key="1">
    <source>
        <dbReference type="Pfam" id="PF01593"/>
    </source>
</evidence>
<organism evidence="2 3">
    <name type="scientific">Tenggerimyces flavus</name>
    <dbReference type="NCBI Taxonomy" id="1708749"/>
    <lineage>
        <taxon>Bacteria</taxon>
        <taxon>Bacillati</taxon>
        <taxon>Actinomycetota</taxon>
        <taxon>Actinomycetes</taxon>
        <taxon>Propionibacteriales</taxon>
        <taxon>Nocardioidaceae</taxon>
        <taxon>Tenggerimyces</taxon>
    </lineage>
</organism>
<dbReference type="Gene3D" id="3.50.50.60">
    <property type="entry name" value="FAD/NAD(P)-binding domain"/>
    <property type="match status" value="1"/>
</dbReference>
<dbReference type="PANTHER" id="PTHR21197">
    <property type="entry name" value="UDP-GALACTOPYRANOSE MUTASE"/>
    <property type="match status" value="1"/>
</dbReference>
<dbReference type="InterPro" id="IPR002937">
    <property type="entry name" value="Amino_oxidase"/>
</dbReference>
<sequence>MARRVVVIGAGPAGLAAADVLASAGYVTTVIEAGDRPGGLSATERVGDFAFDYGGHRLISRNQRIVDFAEDLIGDDLIRGTRVSRLLFKGRFWSQPLEMADAMRGLTPGMAARAFLGYLAAGRYRLRNGNHQQASFEDWVVARFGRPLYSMFFGPYTAKVWGVDPSRIAAAWAPRRIMVGGLASLIKSVLVSDQHRPGTTVRRFLYPRLGVGQLYEALEQRCIAAGTEFRYGLVADSVELRTDEVVVGTKPACDSSAPAEPMEVAADAVISTAPLPNLVHALRPAPPAEVLSAAGQLHYRGIVFVFVLLDRSVALGWDALYVPEPDYLFFRVEEPSLWSSALVPEGKTSLCFEIAASPGDRTWEADDEELVDRCLEDFARIGFVISVREVIAAKVARQPHVYPMQLVETEVQRIRCLNWIDELSPRVQSVGRQGAFAYLDMDNSIERGWAAAKVVQGEASASDGALDGEFVSDVQYLWDSRRDLAGLNND</sequence>
<comment type="caution">
    <text evidence="2">The sequence shown here is derived from an EMBL/GenBank/DDBJ whole genome shotgun (WGS) entry which is preliminary data.</text>
</comment>
<dbReference type="Proteomes" id="UP001595699">
    <property type="component" value="Unassembled WGS sequence"/>
</dbReference>
<dbReference type="EMBL" id="JBHRZH010000037">
    <property type="protein sequence ID" value="MFC3765411.1"/>
    <property type="molecule type" value="Genomic_DNA"/>
</dbReference>